<sequence>LLFMDLSEAEERSSIEITRSQIQQIEKDLLEQQEELLSVDIKEKNILGEIERLEKDVTLIRESLRELSSQIKKVSREIQGGQRRIQQLNRSSLAAKGCLKKRLVAFYKFGRPGYVRLLATSDTLQEFQKIVKYMKTIMEQDRQILDMLARQRSQVENELDMLKENMAKIEVLKKTKDRRMALLEKCIEKRVFLLMKVHREKEFYAKAVEELKEAAQALNQTMMHLEMEEGERHLPKGFAEMKGKL</sequence>
<dbReference type="EMBL" id="BARU01012278">
    <property type="protein sequence ID" value="GAH39213.1"/>
    <property type="molecule type" value="Genomic_DNA"/>
</dbReference>
<reference evidence="2" key="1">
    <citation type="journal article" date="2014" name="Front. Microbiol.">
        <title>High frequency of phylogenetically diverse reductive dehalogenase-homologous genes in deep subseafloor sedimentary metagenomes.</title>
        <authorList>
            <person name="Kawai M."/>
            <person name="Futagami T."/>
            <person name="Toyoda A."/>
            <person name="Takaki Y."/>
            <person name="Nishi S."/>
            <person name="Hori S."/>
            <person name="Arai W."/>
            <person name="Tsubouchi T."/>
            <person name="Morono Y."/>
            <person name="Uchiyama I."/>
            <person name="Ito T."/>
            <person name="Fujiyama A."/>
            <person name="Inagaki F."/>
            <person name="Takami H."/>
        </authorList>
    </citation>
    <scope>NUCLEOTIDE SEQUENCE</scope>
    <source>
        <strain evidence="2">Expedition CK06-06</strain>
    </source>
</reference>
<comment type="caution">
    <text evidence="2">The sequence shown here is derived from an EMBL/GenBank/DDBJ whole genome shotgun (WGS) entry which is preliminary data.</text>
</comment>
<organism evidence="2">
    <name type="scientific">marine sediment metagenome</name>
    <dbReference type="NCBI Taxonomy" id="412755"/>
    <lineage>
        <taxon>unclassified sequences</taxon>
        <taxon>metagenomes</taxon>
        <taxon>ecological metagenomes</taxon>
    </lineage>
</organism>
<protein>
    <submittedName>
        <fullName evidence="2">Uncharacterized protein</fullName>
    </submittedName>
</protein>
<gene>
    <name evidence="2" type="ORF">S03H2_22710</name>
</gene>
<keyword evidence="1" id="KW-0175">Coiled coil</keyword>
<feature type="non-terminal residue" evidence="2">
    <location>
        <position position="245"/>
    </location>
</feature>
<proteinExistence type="predicted"/>
<accession>X1H1R5</accession>
<evidence type="ECO:0000256" key="1">
    <source>
        <dbReference type="SAM" id="Coils"/>
    </source>
</evidence>
<feature type="coiled-coil region" evidence="1">
    <location>
        <begin position="15"/>
        <end position="91"/>
    </location>
</feature>
<evidence type="ECO:0000313" key="2">
    <source>
        <dbReference type="EMBL" id="GAH39213.1"/>
    </source>
</evidence>
<dbReference type="AlphaFoldDB" id="X1H1R5"/>
<dbReference type="Gene3D" id="6.10.250.3150">
    <property type="match status" value="1"/>
</dbReference>
<feature type="non-terminal residue" evidence="2">
    <location>
        <position position="1"/>
    </location>
</feature>
<name>X1H1R5_9ZZZZ</name>
<feature type="coiled-coil region" evidence="1">
    <location>
        <begin position="138"/>
        <end position="228"/>
    </location>
</feature>